<evidence type="ECO:0000256" key="1">
    <source>
        <dbReference type="SAM" id="MobiDB-lite"/>
    </source>
</evidence>
<dbReference type="Proteomes" id="UP001054837">
    <property type="component" value="Unassembled WGS sequence"/>
</dbReference>
<keyword evidence="3" id="KW-1185">Reference proteome</keyword>
<comment type="caution">
    <text evidence="2">The sequence shown here is derived from an EMBL/GenBank/DDBJ whole genome shotgun (WGS) entry which is preliminary data.</text>
</comment>
<evidence type="ECO:0000313" key="3">
    <source>
        <dbReference type="Proteomes" id="UP001054837"/>
    </source>
</evidence>
<proteinExistence type="predicted"/>
<evidence type="ECO:0000313" key="2">
    <source>
        <dbReference type="EMBL" id="GIX95739.1"/>
    </source>
</evidence>
<reference evidence="2 3" key="1">
    <citation type="submission" date="2021-06" db="EMBL/GenBank/DDBJ databases">
        <title>Caerostris darwini draft genome.</title>
        <authorList>
            <person name="Kono N."/>
            <person name="Arakawa K."/>
        </authorList>
    </citation>
    <scope>NUCLEOTIDE SEQUENCE [LARGE SCALE GENOMIC DNA]</scope>
</reference>
<protein>
    <submittedName>
        <fullName evidence="2">Uncharacterized protein</fullName>
    </submittedName>
</protein>
<feature type="region of interest" description="Disordered" evidence="1">
    <location>
        <begin position="114"/>
        <end position="140"/>
    </location>
</feature>
<sequence length="140" mass="15482">MMSKSVIFADANAIYRMLFIYPLDGGLNEVRVVIGSSSAWAVTDQKLGVSGNRLGQLPRSRVSGFQKLYDSRLSKSKTLFSALTSLLKNSGDKQEHWTSRQWMIIGNENIDPTKKPISSGQHIGRQSKESVKGEGVTVHK</sequence>
<accession>A0AAV4PF61</accession>
<organism evidence="2 3">
    <name type="scientific">Caerostris darwini</name>
    <dbReference type="NCBI Taxonomy" id="1538125"/>
    <lineage>
        <taxon>Eukaryota</taxon>
        <taxon>Metazoa</taxon>
        <taxon>Ecdysozoa</taxon>
        <taxon>Arthropoda</taxon>
        <taxon>Chelicerata</taxon>
        <taxon>Arachnida</taxon>
        <taxon>Araneae</taxon>
        <taxon>Araneomorphae</taxon>
        <taxon>Entelegynae</taxon>
        <taxon>Araneoidea</taxon>
        <taxon>Araneidae</taxon>
        <taxon>Caerostris</taxon>
    </lineage>
</organism>
<gene>
    <name evidence="2" type="ORF">CDAR_80651</name>
</gene>
<dbReference type="EMBL" id="BPLQ01002801">
    <property type="protein sequence ID" value="GIX95739.1"/>
    <property type="molecule type" value="Genomic_DNA"/>
</dbReference>
<dbReference type="AlphaFoldDB" id="A0AAV4PF61"/>
<name>A0AAV4PF61_9ARAC</name>